<keyword evidence="2" id="KW-0805">Transcription regulation</keyword>
<comment type="similarity">
    <text evidence="1">Belongs to the LysR transcriptional regulatory family.</text>
</comment>
<evidence type="ECO:0000256" key="3">
    <source>
        <dbReference type="ARBA" id="ARBA00023125"/>
    </source>
</evidence>
<dbReference type="RefSeq" id="WP_193120249.1">
    <property type="nucleotide sequence ID" value="NZ_JADBGI010000002.1"/>
</dbReference>
<dbReference type="InterPro" id="IPR000847">
    <property type="entry name" value="LysR_HTH_N"/>
</dbReference>
<dbReference type="PRINTS" id="PR00039">
    <property type="entry name" value="HTHLYSR"/>
</dbReference>
<sequence>MSVELRHLRALVVLGECDTFTTAAAVLGTTQPTLSRTIAQLEEALGARLVERTTREFALTRAGLRFAEDARGVLGRLDTAVARAREEPARPLRLGLAWAGLGEHTVPLLRAWRDHSATPVEVARPEDPRADLVRGRLDAAVVRGLETGDRGPDGLVSHPLFTECLVAAVASSNPLSRRRSVDLAELSGHPVALCRTAPTVTLDLWESRGHAAHGVAVANTDEWLTRIALGEAVGVTASATVYGRSHPEVAYLPVEDSPRVDVALTWHAERRHPDIDAFASFCARYFAQHAPESVAP</sequence>
<dbReference type="EMBL" id="JADBGI010000002">
    <property type="protein sequence ID" value="MBE2997590.1"/>
    <property type="molecule type" value="Genomic_DNA"/>
</dbReference>
<reference evidence="6 7" key="1">
    <citation type="submission" date="2020-09" db="EMBL/GenBank/DDBJ databases">
        <title>Diversity and distribution of actinomycetes associated with coral in the coast of Hainan.</title>
        <authorList>
            <person name="Li F."/>
        </authorList>
    </citation>
    <scope>NUCLEOTIDE SEQUENCE [LARGE SCALE GENOMIC DNA]</scope>
    <source>
        <strain evidence="6 7">HNM0947</strain>
    </source>
</reference>
<dbReference type="PANTHER" id="PTHR30346">
    <property type="entry name" value="TRANSCRIPTIONAL DUAL REGULATOR HCAR-RELATED"/>
    <property type="match status" value="1"/>
</dbReference>
<comment type="caution">
    <text evidence="6">The sequence shown here is derived from an EMBL/GenBank/DDBJ whole genome shotgun (WGS) entry which is preliminary data.</text>
</comment>
<dbReference type="SUPFAM" id="SSF46785">
    <property type="entry name" value="Winged helix' DNA-binding domain"/>
    <property type="match status" value="1"/>
</dbReference>
<dbReference type="PROSITE" id="PS50931">
    <property type="entry name" value="HTH_LYSR"/>
    <property type="match status" value="1"/>
</dbReference>
<dbReference type="Pfam" id="PF00126">
    <property type="entry name" value="HTH_1"/>
    <property type="match status" value="1"/>
</dbReference>
<dbReference type="InterPro" id="IPR036388">
    <property type="entry name" value="WH-like_DNA-bd_sf"/>
</dbReference>
<evidence type="ECO:0000313" key="6">
    <source>
        <dbReference type="EMBL" id="MBE2997590.1"/>
    </source>
</evidence>
<dbReference type="InterPro" id="IPR036390">
    <property type="entry name" value="WH_DNA-bd_sf"/>
</dbReference>
<evidence type="ECO:0000256" key="2">
    <source>
        <dbReference type="ARBA" id="ARBA00023015"/>
    </source>
</evidence>
<organism evidence="6 7">
    <name type="scientific">Nocardiopsis coralli</name>
    <dbReference type="NCBI Taxonomy" id="2772213"/>
    <lineage>
        <taxon>Bacteria</taxon>
        <taxon>Bacillati</taxon>
        <taxon>Actinomycetota</taxon>
        <taxon>Actinomycetes</taxon>
        <taxon>Streptosporangiales</taxon>
        <taxon>Nocardiopsidaceae</taxon>
        <taxon>Nocardiopsis</taxon>
    </lineage>
</organism>
<keyword evidence="3" id="KW-0238">DNA-binding</keyword>
<dbReference type="Proteomes" id="UP000806528">
    <property type="component" value="Unassembled WGS sequence"/>
</dbReference>
<evidence type="ECO:0000256" key="4">
    <source>
        <dbReference type="ARBA" id="ARBA00023163"/>
    </source>
</evidence>
<feature type="domain" description="HTH lysR-type" evidence="5">
    <location>
        <begin position="3"/>
        <end position="60"/>
    </location>
</feature>
<keyword evidence="7" id="KW-1185">Reference proteome</keyword>
<evidence type="ECO:0000313" key="7">
    <source>
        <dbReference type="Proteomes" id="UP000806528"/>
    </source>
</evidence>
<dbReference type="PANTHER" id="PTHR30346:SF28">
    <property type="entry name" value="HTH-TYPE TRANSCRIPTIONAL REGULATOR CYNR"/>
    <property type="match status" value="1"/>
</dbReference>
<evidence type="ECO:0000259" key="5">
    <source>
        <dbReference type="PROSITE" id="PS50931"/>
    </source>
</evidence>
<dbReference type="Pfam" id="PF03466">
    <property type="entry name" value="LysR_substrate"/>
    <property type="match status" value="1"/>
</dbReference>
<keyword evidence="4" id="KW-0804">Transcription</keyword>
<proteinExistence type="inferred from homology"/>
<dbReference type="Gene3D" id="3.40.190.10">
    <property type="entry name" value="Periplasmic binding protein-like II"/>
    <property type="match status" value="2"/>
</dbReference>
<evidence type="ECO:0000256" key="1">
    <source>
        <dbReference type="ARBA" id="ARBA00009437"/>
    </source>
</evidence>
<gene>
    <name evidence="6" type="ORF">IDM40_02560</name>
</gene>
<name>A0ABR9P1F5_9ACTN</name>
<dbReference type="SUPFAM" id="SSF53850">
    <property type="entry name" value="Periplasmic binding protein-like II"/>
    <property type="match status" value="1"/>
</dbReference>
<dbReference type="Gene3D" id="1.10.10.10">
    <property type="entry name" value="Winged helix-like DNA-binding domain superfamily/Winged helix DNA-binding domain"/>
    <property type="match status" value="1"/>
</dbReference>
<protein>
    <submittedName>
        <fullName evidence="6">LysR family transcriptional regulator</fullName>
    </submittedName>
</protein>
<dbReference type="InterPro" id="IPR005119">
    <property type="entry name" value="LysR_subst-bd"/>
</dbReference>
<accession>A0ABR9P1F5</accession>